<accession>A0ABP8WRM6</accession>
<dbReference type="CDD" id="cd24076">
    <property type="entry name" value="ASKHA_ATPase_ROK_BsXylR-like"/>
    <property type="match status" value="1"/>
</dbReference>
<reference evidence="4" key="1">
    <citation type="journal article" date="2019" name="Int. J. Syst. Evol. Microbiol.">
        <title>The Global Catalogue of Microorganisms (GCM) 10K type strain sequencing project: providing services to taxonomists for standard genome sequencing and annotation.</title>
        <authorList>
            <consortium name="The Broad Institute Genomics Platform"/>
            <consortium name="The Broad Institute Genome Sequencing Center for Infectious Disease"/>
            <person name="Wu L."/>
            <person name="Ma J."/>
        </authorList>
    </citation>
    <scope>NUCLEOTIDE SEQUENCE [LARGE SCALE GENOMIC DNA]</scope>
    <source>
        <strain evidence="4">JCM 18127</strain>
    </source>
</reference>
<proteinExistence type="inferred from homology"/>
<comment type="similarity">
    <text evidence="1">Belongs to the ROK (NagC/XylR) family.</text>
</comment>
<dbReference type="InterPro" id="IPR036388">
    <property type="entry name" value="WH-like_DNA-bd_sf"/>
</dbReference>
<evidence type="ECO:0000313" key="4">
    <source>
        <dbReference type="Proteomes" id="UP001500621"/>
    </source>
</evidence>
<dbReference type="InterPro" id="IPR043129">
    <property type="entry name" value="ATPase_NBD"/>
</dbReference>
<dbReference type="PANTHER" id="PTHR18964">
    <property type="entry name" value="ROK (REPRESSOR, ORF, KINASE) FAMILY"/>
    <property type="match status" value="1"/>
</dbReference>
<dbReference type="PANTHER" id="PTHR18964:SF149">
    <property type="entry name" value="BIFUNCTIONAL UDP-N-ACETYLGLUCOSAMINE 2-EPIMERASE_N-ACETYLMANNOSAMINE KINASE"/>
    <property type="match status" value="1"/>
</dbReference>
<dbReference type="EMBL" id="BAABIM010000003">
    <property type="protein sequence ID" value="GAA4693052.1"/>
    <property type="molecule type" value="Genomic_DNA"/>
</dbReference>
<sequence>MVSRPGSGQGRNQEAVRRHNLGTLLRHVHGAGRLSRAELTATMGLNRSTIGALVGELEALGLCETSETPTERGTGARPAAGRPSAGVQLAEGGPYVLAVDLGVETAQVARVGLGGEVAARVHLEFGEAREPWKVATAVATLVRQVLEDADAKAPLVGIGIGVPGLVRRADGLVRLAPNLGWHDVSFGEILLAALGLETPMPLALGNDADLAVLAEHRRGAAIGVDDVIYLSGNVGVGAGILSGGHPFEGAAGFAGEVGHLNADPEGRECHCGSRGCWETQVGGEAIAAALGLPASQVPRLAEVLPTLEGHAEALRPIARDLGRGLANLVNAFNPQLLVLGGFLGPVLTLCREEVLEGLASRALPAALEGVSVAPPGLGRDSVLLGAAEVALEPLFRDPEAALGAALVDVRTRLVG</sequence>
<evidence type="ECO:0000256" key="1">
    <source>
        <dbReference type="ARBA" id="ARBA00006479"/>
    </source>
</evidence>
<dbReference type="Proteomes" id="UP001500621">
    <property type="component" value="Unassembled WGS sequence"/>
</dbReference>
<gene>
    <name evidence="3" type="ORF">GCM10023226_33730</name>
</gene>
<dbReference type="RefSeq" id="WP_345267989.1">
    <property type="nucleotide sequence ID" value="NZ_BAABIM010000003.1"/>
</dbReference>
<dbReference type="SUPFAM" id="SSF46785">
    <property type="entry name" value="Winged helix' DNA-binding domain"/>
    <property type="match status" value="1"/>
</dbReference>
<feature type="compositionally biased region" description="Low complexity" evidence="2">
    <location>
        <begin position="72"/>
        <end position="85"/>
    </location>
</feature>
<evidence type="ECO:0000313" key="3">
    <source>
        <dbReference type="EMBL" id="GAA4693052.1"/>
    </source>
</evidence>
<dbReference type="InterPro" id="IPR036390">
    <property type="entry name" value="WH_DNA-bd_sf"/>
</dbReference>
<protein>
    <submittedName>
        <fullName evidence="3">ROK family transcriptional regulator</fullName>
    </submittedName>
</protein>
<feature type="region of interest" description="Disordered" evidence="2">
    <location>
        <begin position="66"/>
        <end position="85"/>
    </location>
</feature>
<evidence type="ECO:0000256" key="2">
    <source>
        <dbReference type="SAM" id="MobiDB-lite"/>
    </source>
</evidence>
<name>A0ABP8WRM6_9ACTN</name>
<organism evidence="3 4">
    <name type="scientific">Nocardioides nanhaiensis</name>
    <dbReference type="NCBI Taxonomy" id="1476871"/>
    <lineage>
        <taxon>Bacteria</taxon>
        <taxon>Bacillati</taxon>
        <taxon>Actinomycetota</taxon>
        <taxon>Actinomycetes</taxon>
        <taxon>Propionibacteriales</taxon>
        <taxon>Nocardioidaceae</taxon>
        <taxon>Nocardioides</taxon>
    </lineage>
</organism>
<comment type="caution">
    <text evidence="3">The sequence shown here is derived from an EMBL/GenBank/DDBJ whole genome shotgun (WGS) entry which is preliminary data.</text>
</comment>
<dbReference type="Gene3D" id="1.10.10.10">
    <property type="entry name" value="Winged helix-like DNA-binding domain superfamily/Winged helix DNA-binding domain"/>
    <property type="match status" value="1"/>
</dbReference>
<keyword evidence="4" id="KW-1185">Reference proteome</keyword>
<dbReference type="InterPro" id="IPR000600">
    <property type="entry name" value="ROK"/>
</dbReference>
<dbReference type="Gene3D" id="3.30.420.40">
    <property type="match status" value="2"/>
</dbReference>
<dbReference type="SUPFAM" id="SSF53067">
    <property type="entry name" value="Actin-like ATPase domain"/>
    <property type="match status" value="1"/>
</dbReference>
<dbReference type="Pfam" id="PF00480">
    <property type="entry name" value="ROK"/>
    <property type="match status" value="1"/>
</dbReference>